<dbReference type="OrthoDB" id="416786at2759"/>
<dbReference type="Proteomes" id="UP000033710">
    <property type="component" value="Unassembled WGS sequence"/>
</dbReference>
<keyword evidence="4" id="KW-0436">Ligase</keyword>
<dbReference type="Gene3D" id="1.10.1200.10">
    <property type="entry name" value="ACP-like"/>
    <property type="match status" value="1"/>
</dbReference>
<dbReference type="SUPFAM" id="SSF47336">
    <property type="entry name" value="ACP-like"/>
    <property type="match status" value="3"/>
</dbReference>
<sequence>MHSESSTSLPARPSATHLRPLHTKQTGVHDGTPSTLLTWSSSLGFPIYEPVALQAFVELVSYISVERGEALCIQDTTHGGFIEARMDGTELAAGNWSIVHYNGNCDNDLPTDFSIGPGKAIQLHITSDGKVQIAAHSHIIPQPALLSLGQTLQDILMRRHGTENIEDSDHRNENENNKTGPMNTPWTQPSLLNWPPRQCPVELWPGESALKLQYGSTARNAKPVLLHSWFERMARDIPHRIAIDFLTDLESGTRLQFTYQQVSNCANALASELIRLAAASGDHREVQIIAVAVGPCPELYVGYLAALKAGLAFCPLPVDAPKERQEALLADLKPVAILIRDKMPIDTALVQVNVSDFLSGCDEKTVPQRSLLDRPSASDTSAAYIIYTSGTTGLPKGVVVSHRSAACTVSALSQHYGFSPSAKITEDGRTWRWFQGAAPTFDISLFEIFWTLSTGSTLCCAPRHLTMQNIDAVLSTLQANITNVTPSFASLISPSVLTGLMVGGETLNARLLQNYAQHNPDIPPSEHEVRKTCDLPRGIFNGYGPTEVAMYSLAQPHVPADQRGSVIGSPLATCGILIVEANRHDLIPIPRGGVGELVLTGPQVSMAGYLNRPDETRAAFVDDQKWGRAYRTGDRARIVWNDVGEPVVEFLGRFSDAQVKLSGRRVELGEIESVLASKADGVQQTLSCVWMPQGESSTNESLGSERVVNLVVVDHTTGLDFAIVSANCAEAARQHLPDYMRPFRILEVADLPRSASGKVDRRAASAYVEIALRQPTATGTGASQGQTAVDDLDYPKYAHVEAELVKILSSLIGGDEYHPLLTATTKLALVGIDSLRAMRLLREIRNRNFGQDDSERSIHFELQPSLSLLLDPEASIRSVFFGSASISSRLRQRQMAAQQRLEMFAIRHTAASLEKLSSMSEDNVEMVLPMTSTASQLAVSFAMDSRNYISSTVLRLQPGVSMDSFEVAVRTVLSRHDVYRSIIVPCSDDMSPFAQVVLTPLAWKRSEGHRTRVVRRRGTGNTQYWLRIAQENMDFDAQKLYYVQLVEPDAGKIDRGLVIISIAHCLCDGASVKVLLSDIAREYAGLEPLQRHSLRDSVLDWAQNLDIDTDRYWQDSLRDWETDSFHALSGDNVKATVDQQSLLAEYPSSISWPALEVKSRNLGASPLAILQAAWSLLLGVWSEANKGEIVFGSVLSGQHEAFEAPTFSVVPCRVALPENQTLGALLVSLVDTARFMQSHRHMSFGLFRALPYNTALALQAYGTETEADVPWTVVTHAPIRYDLDVFAEVVPEGDALLFKVTYHDNVLSETSARVIVHQFAALTETLLDAGPNDLAQSLLARLPHRLLSVEGSIPIPTDHSENQERIDVLHAQFESQAASTPDLLALSFYTSLDAPPINMTYAELDSRANGLANIIRLEDADIIPICMHRSIELYVSILAILKAGSAWSPIDETSPVQRRTSLISRTKGKVLLTTRSSFPLVEPCLSHESLADVRVIFVDDYAGHAAKDRPMPRKSVASRSRHSSFSSITGQDLAYLLWTSGTTGEPKGVMIQHRAAANAMRDLQVRVEHDVAGGPIRTLQLSAYSFDVFVQDLFYTWGLAGSVISGTRELVLGTFSEFVKTAAPTHAHLTPSFGASIDVRDLAGSTLRVVTFIGEKLTEDVADAWAAPEITTKAYNTYGPAENAVVSTMRQFSGKSRDRAKASNVGFPLTPCTAYVVREVFTSPNDERSNTAKKWELVPRYGVGELALGGVQLGMGYLNDETKTAKSFIHGGPQIGERIYLTGDMVRLNDHGFEFLGRNDDLIKISGIRIELSEISAACALVKEEEPAVEHVETLYLPRPNGDASHKVIVSFVSVKETLDYSLDTTRIRRRVFKKAREVLPAHMVPGHVAVLDSTMPRTASNKVDRRELQSIYSNSDLNGLAGVSAEIKDGALWRKEQLPIVEAVMDNLAVPKQPLQTLNPDDSLAGHGVSSLQITKLAWALRRSLKCDIRVLELMRCQTMGELVDVVLVSMTNGEVGEMANTETTNVGTCTTWFSVLRDELTQNLYGTLRPSNTSYILPTTPVQEALLVETMIEPGAYWSHRLFTLKRLGLADMSHLRAAWEAATKRFDILRTAFVPLSQLSPKDTDSISAAEWARTRGVHATVLQVVLHDTEVDWTEISDTVDVEGCLASHAREIQTRLSPLCGDCARPPWALVYAPATMTLMLSMHHSLYDGESSKMLLDVVTQLYRDPSADTGRSGLPLLQMSRGLEVGLVPSVMQRQDASAAWAEHLSGLIETDGAVNAPFPDLTGSRQLPLHAILSAKTVIPFNLLSPASPAPDVGTPDLSRLLLSAFGCVLAAILELKTVVLGQTVSQRILHTDLQHVVGPAIATIPVAIRSCAASALALWAEMARDASSLGALAHHLHPVDIKKMVNKGSENASEPFPALFVYHPAAGYADKDNNSVEHLFYEVGVALPLKVEHPLALNIFEGDGTIELTGDARRISQSMLDLLLVQIVDQASAMLAHPGIPLSRLANHLDRALVSIVGEPRTLVGSVIARNPAELVTKQATDHPDWVAIEEIFLGEDDSLSTAATTFGELEILVNAISSRLIALTSAAAGDVVAVYLERDTTSLAAILAIFKLNYVYLPIDGDLPLERKRLLIRDANAKVVVTTETLVRDLELDNEQNKVPAVFLLPEGNSGLATIQSWASHSQETDAIPTTTSDDGGYLLYTSGSTGQPKGVRVANESLLHFVAAMTQRLTEANSEMARLGGRGKFLNVASRAFDTHLTTMFAPWHLGFSSVIGKDRNGIFANLQHVINTVGITNMGTVPSVLLRLGLQLSDVPSIRVMTFGGEKASHALFDQLRGGDDSGDGSNAALMNFYGPTEATVGCLSHVIGHHSNARNLGLPLPGLEALLLVSNNDSDEQVVARRGQPGEFCISGPQVAVGYLNRPDENARSFQDTSLLDINGTKKRIYRTGDIMRMMHDSTVEFLGRRDQQTKIRGQRFEIGEVEEHIKKAIADQGPFDVTAAVVDQRLIGLVARKIDSLFKAERDAPAEILSPPPSQAHRDVLIAAEKACQRALPAYMVPEMMWLSKIPFLAASGKLDTKHIENLVRNSDTVLDSGIQCPRISTAADCPSGTLSGPEKEVLSALTEVLDGLNNTCVSSSSNLRSLGIDSLSGVHLLSVLKRRGFVNVMLTDIISPSQSLHSLSRKFNSPATSNGSRETQPSSSERAFSSSASGSLHVEELTLDDLGPSASHIVPSNIAAILPCLPLQSVLISLSLNWLYSGHASQVITDGRQVPYVTRFNYQLAPGTNITAWKQAAGEIASSEAILRTCFVQRDRDGKYFQVVLTSTPSPFDIEGSQIENDECTTLVEHLGSRPPFRLRVEESGLVTLLIHHALYDGAAIVALKNKIEQAYHAITSGIPVTASRDDSLTALRYLASHLDLPSHHMHSARVTWQAKLAGISPCRVECHSLVSNQSSKHDTARATRLLSFTVSELKTKLQSVSLPSAFQLATVLVLASLTPGSSSIVYGYTTSFRTLLPQVAEDMDSLVGPCINTVVHALLITDPGETLRHLAARVEQNHADVSQGDMPFITADQIQRWAGVDEKLFDSLLTVNFIDDTSDDASAPAIMRALPANAMTDMALAIDVEIHSEGRIELLLASGGVLDKTQLDHAGRLFEIVVENAARNDATVDQFVPVNAGSATENNDSQITNPKTISIAASVQNGTQYTQSSLGSVRSVACRLLHLSEEDVPLEASLYRLGLDSINVLPFVKMLNKLEGTKITPNAVLSSRTLQGVASLVCATRNQGASLKSEDNDVVPVVDMGPDFEDTLHEVARDLLFVATPLQEGMLSASLALADQAYTYTHSKQISASACQLDAPAFSHFFDAVRDTVLSCEILRTRFILTDNQNTPWVGIVSSTQVSDLVDWQVSASGIIRLHIHHALYDANSIRALWRLLSENYAHHLSGTIAKAEKQRPFLYRPFAKQVYVAQRTAVAFWVNTVQDYNYVPVVVSSDGVTFTQQRHASSSFHFIVGTDILSALQTTCRKANVALKTALQLSWAKVLCERLYSHVDMVFGEVITTTSDDVTITGDEAVVMGPTINTIPMRLRLGPNVNIADALSQLQRLGDQARGPNGMASLREVQTAWRSSRSDGIDTSAGLFQSLFVFDGDVSVDTSSATADEQYILPVGTDAQTVPSNTEKEPMYDDYPFISSFRIHDGVLHGALRTKVSEDATQRLGSQLAAALHYLASASLHSVALDPDISTSFPTMVNGHGCSGSQRHGSDVNVDIKGSTELAESVLQLAMKVVGSRIRGKVGYATKLINVGLDSISAIRFSNMLKKNFNVHVSVFDIMKGASIESIVREHSAIENYTEDESQQLPSPLPERQVIKDEPLAKSLAAEILGLQSVDQIQSVLPVLAGQKHTLQHWLHSGKRFFEAPWVYRVSDGKSISVEKAANAWTSLCCAHDILRTTIVAPQNSIVPGLVQVTFNTTMSPAARFTTLRDDKVTIKSLVETYVRETNNLPSDLRSPPSRLSFLEAADGQAIVFRMHHSLYDAWSIKMILGDLLRLFDGVPSLSTQPSLRFAMHEIFRFRSFTAEQAYWKRYLSGSQDTIIRPTALSSTTVSTAPLGFHFRASYPDVASTSATANRMQTSSAIIASYACALGQITDRVRPTFGVNYSARSLSSPDGAQTLELTDKTIPTMAVVPVSIDLKGDLQPLRAVQDHLAALTKFAQADDLHMLAAPYNTHINILFSGADKDTSTNGNAQGCNQGLQRYHLGEPLASEYFTTTVAHSDIQSTVESVDTSWLAPENIYLNVVVRSGSISVDVSCDEDLARGDGNLIVSIVDAFAATLSDMIAQT</sequence>
<organism evidence="7 8">
    <name type="scientific">Sporothrix schenckii 1099-18</name>
    <dbReference type="NCBI Taxonomy" id="1397361"/>
    <lineage>
        <taxon>Eukaryota</taxon>
        <taxon>Fungi</taxon>
        <taxon>Dikarya</taxon>
        <taxon>Ascomycota</taxon>
        <taxon>Pezizomycotina</taxon>
        <taxon>Sordariomycetes</taxon>
        <taxon>Sordariomycetidae</taxon>
        <taxon>Ophiostomatales</taxon>
        <taxon>Ophiostomataceae</taxon>
        <taxon>Sporothrix</taxon>
    </lineage>
</organism>
<comment type="caution">
    <text evidence="7">The sequence shown here is derived from an EMBL/GenBank/DDBJ whole genome shotgun (WGS) entry which is preliminary data.</text>
</comment>
<dbReference type="PROSITE" id="PS00012">
    <property type="entry name" value="PHOSPHOPANTETHEINE"/>
    <property type="match status" value="1"/>
</dbReference>
<dbReference type="SUPFAM" id="SSF52777">
    <property type="entry name" value="CoA-dependent acyltransferases"/>
    <property type="match status" value="10"/>
</dbReference>
<accession>A0A0F2MH81</accession>
<evidence type="ECO:0000313" key="7">
    <source>
        <dbReference type="EMBL" id="KJR89048.1"/>
    </source>
</evidence>
<reference evidence="7 8" key="2">
    <citation type="journal article" date="2015" name="Eukaryot. Cell">
        <title>Asexual propagation of a virulent clone complex in a human and feline outbreak of sporotrichosis.</title>
        <authorList>
            <person name="Teixeira Mde M."/>
            <person name="Rodrigues A.M."/>
            <person name="Tsui C.K."/>
            <person name="de Almeida L.G."/>
            <person name="Van Diepeningen A.D."/>
            <person name="van den Ende B.G."/>
            <person name="Fernandes G.F."/>
            <person name="Kano R."/>
            <person name="Hamelin R.C."/>
            <person name="Lopes-Bezerra L.M."/>
            <person name="Vasconcelos A.T."/>
            <person name="de Hoog S."/>
            <person name="de Camargo Z.P."/>
            <person name="Felipe M.S."/>
        </authorList>
    </citation>
    <scope>NUCLEOTIDE SEQUENCE [LARGE SCALE GENOMIC DNA]</scope>
    <source>
        <strain evidence="7 8">1099-18</strain>
    </source>
</reference>
<keyword evidence="3" id="KW-0597">Phosphoprotein</keyword>
<evidence type="ECO:0000256" key="5">
    <source>
        <dbReference type="SAM" id="MobiDB-lite"/>
    </source>
</evidence>
<dbReference type="InterPro" id="IPR045851">
    <property type="entry name" value="AMP-bd_C_sf"/>
</dbReference>
<feature type="domain" description="Carrier" evidence="6">
    <location>
        <begin position="3122"/>
        <end position="3198"/>
    </location>
</feature>
<dbReference type="VEuPathDB" id="FungiDB:SPSK_05802"/>
<dbReference type="Gene3D" id="3.40.50.12780">
    <property type="entry name" value="N-terminal domain of ligase-like"/>
    <property type="match status" value="3"/>
</dbReference>
<feature type="domain" description="Carrier" evidence="6">
    <location>
        <begin position="795"/>
        <end position="877"/>
    </location>
</feature>
<dbReference type="PROSITE" id="PS50075">
    <property type="entry name" value="CARRIER"/>
    <property type="match status" value="5"/>
</dbReference>
<dbReference type="InterPro" id="IPR036736">
    <property type="entry name" value="ACP-like_sf"/>
</dbReference>
<dbReference type="GeneID" id="27667790"/>
<keyword evidence="2" id="KW-0596">Phosphopantetheine</keyword>
<reference evidence="7 8" key="1">
    <citation type="journal article" date="2014" name="BMC Genomics">
        <title>Comparative genomics of the major fungal agents of human and animal Sporotrichosis: Sporothrix schenckii and Sporothrix brasiliensis.</title>
        <authorList>
            <person name="Teixeira M.M."/>
            <person name="de Almeida L.G."/>
            <person name="Kubitschek-Barreira P."/>
            <person name="Alves F.L."/>
            <person name="Kioshima E.S."/>
            <person name="Abadio A.K."/>
            <person name="Fernandes L."/>
            <person name="Derengowski L.S."/>
            <person name="Ferreira K.S."/>
            <person name="Souza R.C."/>
            <person name="Ruiz J.C."/>
            <person name="de Andrade N.C."/>
            <person name="Paes H.C."/>
            <person name="Nicola A.M."/>
            <person name="Albuquerque P."/>
            <person name="Gerber A.L."/>
            <person name="Martins V.P."/>
            <person name="Peconick L.D."/>
            <person name="Neto A.V."/>
            <person name="Chaucanez C.B."/>
            <person name="Silva P.A."/>
            <person name="Cunha O.L."/>
            <person name="de Oliveira F.F."/>
            <person name="dos Santos T.C."/>
            <person name="Barros A.L."/>
            <person name="Soares M.A."/>
            <person name="de Oliveira L.M."/>
            <person name="Marini M.M."/>
            <person name="Villalobos-Duno H."/>
            <person name="Cunha M.M."/>
            <person name="de Hoog S."/>
            <person name="da Silveira J.F."/>
            <person name="Henrissat B."/>
            <person name="Nino-Vega G.A."/>
            <person name="Cisalpino P.S."/>
            <person name="Mora-Montes H.M."/>
            <person name="Almeida S.R."/>
            <person name="Stajich J.E."/>
            <person name="Lopes-Bezerra L.M."/>
            <person name="Vasconcelos A.T."/>
            <person name="Felipe M.S."/>
        </authorList>
    </citation>
    <scope>NUCLEOTIDE SEQUENCE [LARGE SCALE GENOMIC DNA]</scope>
    <source>
        <strain evidence="7 8">1099-18</strain>
    </source>
</reference>
<feature type="compositionally biased region" description="Polar residues" evidence="5">
    <location>
        <begin position="177"/>
        <end position="188"/>
    </location>
</feature>
<feature type="domain" description="Carrier" evidence="6">
    <location>
        <begin position="3715"/>
        <end position="3789"/>
    </location>
</feature>
<dbReference type="InterPro" id="IPR042099">
    <property type="entry name" value="ANL_N_sf"/>
</dbReference>
<proteinExistence type="predicted"/>
<dbReference type="PANTHER" id="PTHR45527">
    <property type="entry name" value="NONRIBOSOMAL PEPTIDE SYNTHETASE"/>
    <property type="match status" value="1"/>
</dbReference>
<evidence type="ECO:0000313" key="8">
    <source>
        <dbReference type="Proteomes" id="UP000033710"/>
    </source>
</evidence>
<feature type="compositionally biased region" description="Basic and acidic residues" evidence="5">
    <location>
        <begin position="163"/>
        <end position="176"/>
    </location>
</feature>
<dbReference type="PANTHER" id="PTHR45527:SF1">
    <property type="entry name" value="FATTY ACID SYNTHASE"/>
    <property type="match status" value="1"/>
</dbReference>
<dbReference type="FunFam" id="3.40.50.12780:FF:000024">
    <property type="entry name" value="Nonribosomal siderophore peptide synthase SidC"/>
    <property type="match status" value="1"/>
</dbReference>
<dbReference type="InterPro" id="IPR023213">
    <property type="entry name" value="CAT-like_dom_sf"/>
</dbReference>
<dbReference type="EMBL" id="AXCR01000001">
    <property type="protein sequence ID" value="KJR89048.1"/>
    <property type="molecule type" value="Genomic_DNA"/>
</dbReference>
<dbReference type="InterPro" id="IPR020845">
    <property type="entry name" value="AMP-binding_CS"/>
</dbReference>
<evidence type="ECO:0000256" key="2">
    <source>
        <dbReference type="ARBA" id="ARBA00022450"/>
    </source>
</evidence>
<dbReference type="Gene3D" id="3.30.559.30">
    <property type="entry name" value="Nonribosomal peptide synthetase, condensation domain"/>
    <property type="match status" value="5"/>
</dbReference>
<dbReference type="GO" id="GO:0005737">
    <property type="term" value="C:cytoplasm"/>
    <property type="evidence" value="ECO:0007669"/>
    <property type="project" value="TreeGrafter"/>
</dbReference>
<feature type="region of interest" description="Disordered" evidence="5">
    <location>
        <begin position="1"/>
        <end position="30"/>
    </location>
</feature>
<evidence type="ECO:0000259" key="6">
    <source>
        <dbReference type="PROSITE" id="PS50075"/>
    </source>
</evidence>
<dbReference type="InterPro" id="IPR009081">
    <property type="entry name" value="PP-bd_ACP"/>
</dbReference>
<dbReference type="InterPro" id="IPR001242">
    <property type="entry name" value="Condensation_dom"/>
</dbReference>
<dbReference type="KEGG" id="ssck:SPSK_05802"/>
<dbReference type="Gene3D" id="3.30.559.10">
    <property type="entry name" value="Chloramphenicol acetyltransferase-like domain"/>
    <property type="match status" value="5"/>
</dbReference>
<evidence type="ECO:0000256" key="3">
    <source>
        <dbReference type="ARBA" id="ARBA00022553"/>
    </source>
</evidence>
<gene>
    <name evidence="7" type="ORF">SPSK_05802</name>
</gene>
<protein>
    <recommendedName>
        <fullName evidence="6">Carrier domain-containing protein</fullName>
    </recommendedName>
</protein>
<feature type="region of interest" description="Disordered" evidence="5">
    <location>
        <begin position="3190"/>
        <end position="3216"/>
    </location>
</feature>
<name>A0A0F2MH81_SPOSC</name>
<dbReference type="GO" id="GO:0031177">
    <property type="term" value="F:phosphopantetheine binding"/>
    <property type="evidence" value="ECO:0007669"/>
    <property type="project" value="TreeGrafter"/>
</dbReference>
<feature type="region of interest" description="Disordered" evidence="5">
    <location>
        <begin position="163"/>
        <end position="188"/>
    </location>
</feature>
<evidence type="ECO:0000256" key="4">
    <source>
        <dbReference type="ARBA" id="ARBA00022598"/>
    </source>
</evidence>
<dbReference type="GO" id="GO:0043041">
    <property type="term" value="P:amino acid activation for nonribosomal peptide biosynthetic process"/>
    <property type="evidence" value="ECO:0007669"/>
    <property type="project" value="TreeGrafter"/>
</dbReference>
<dbReference type="SUPFAM" id="SSF56801">
    <property type="entry name" value="Acetyl-CoA synthetase-like"/>
    <property type="match status" value="3"/>
</dbReference>
<dbReference type="GO" id="GO:0016874">
    <property type="term" value="F:ligase activity"/>
    <property type="evidence" value="ECO:0007669"/>
    <property type="project" value="UniProtKB-KW"/>
</dbReference>
<dbReference type="Pfam" id="PF00501">
    <property type="entry name" value="AMP-binding"/>
    <property type="match status" value="3"/>
</dbReference>
<dbReference type="Pfam" id="PF00668">
    <property type="entry name" value="Condensation"/>
    <property type="match status" value="4"/>
</dbReference>
<dbReference type="PROSITE" id="PS00455">
    <property type="entry name" value="AMP_BINDING"/>
    <property type="match status" value="3"/>
</dbReference>
<evidence type="ECO:0000256" key="1">
    <source>
        <dbReference type="ARBA" id="ARBA00004924"/>
    </source>
</evidence>
<dbReference type="InterPro" id="IPR000873">
    <property type="entry name" value="AMP-dep_synth/lig_dom"/>
</dbReference>
<dbReference type="InterPro" id="IPR006162">
    <property type="entry name" value="Ppantetheine_attach_site"/>
</dbReference>
<feature type="compositionally biased region" description="Polar residues" evidence="5">
    <location>
        <begin position="3190"/>
        <end position="3208"/>
    </location>
</feature>
<comment type="pathway">
    <text evidence="1">Siderophore biosynthesis.</text>
</comment>
<dbReference type="Gene3D" id="3.30.300.30">
    <property type="match status" value="3"/>
</dbReference>
<dbReference type="FunFam" id="3.30.300.30:FF:000015">
    <property type="entry name" value="Nonribosomal peptide synthase SidD"/>
    <property type="match status" value="1"/>
</dbReference>
<dbReference type="GO" id="GO:0044550">
    <property type="term" value="P:secondary metabolite biosynthetic process"/>
    <property type="evidence" value="ECO:0007669"/>
    <property type="project" value="TreeGrafter"/>
</dbReference>
<dbReference type="Pfam" id="PF00550">
    <property type="entry name" value="PP-binding"/>
    <property type="match status" value="3"/>
</dbReference>
<feature type="domain" description="Carrier" evidence="6">
    <location>
        <begin position="1932"/>
        <end position="2012"/>
    </location>
</feature>
<dbReference type="RefSeq" id="XP_016591724.1">
    <property type="nucleotide sequence ID" value="XM_016732513.1"/>
</dbReference>
<feature type="domain" description="Carrier" evidence="6">
    <location>
        <begin position="4277"/>
        <end position="4352"/>
    </location>
</feature>